<name>A0A7M3VH42_SARSK</name>
<proteinExistence type="predicted"/>
<accession>A0A7M3VH42</accession>
<geneLocation type="chloroplast" evidence="2"/>
<dbReference type="EMBL" id="MT032182">
    <property type="protein sequence ID" value="QOS04515.1"/>
    <property type="molecule type" value="Genomic_DNA"/>
</dbReference>
<reference evidence="2" key="1">
    <citation type="submission" date="2020-02" db="EMBL/GenBank/DDBJ databases">
        <authorList>
            <person name="Hughey J.R."/>
        </authorList>
    </citation>
    <scope>NUCLEOTIDE SEQUENCE</scope>
</reference>
<reference evidence="2" key="2">
    <citation type="submission" date="2021-04" db="EMBL/GenBank/DDBJ databases">
        <title>Sarcopeltis skottsbergii and Sarcopeltis antarctica (Gigartinaceae, Rhodophyta), a new genus and new species from Antarctica.</title>
        <authorList>
            <person name="Leister G."/>
            <person name="Gabrielson P."/>
            <person name="Hommersand M."/>
        </authorList>
    </citation>
    <scope>NUCLEOTIDE SEQUENCE</scope>
</reference>
<keyword evidence="2" id="KW-0150">Chloroplast</keyword>
<dbReference type="AlphaFoldDB" id="A0A7M3VH42"/>
<keyword evidence="1" id="KW-0472">Membrane</keyword>
<keyword evidence="2" id="KW-0934">Plastid</keyword>
<dbReference type="SUPFAM" id="SSF103511">
    <property type="entry name" value="Chlorophyll a-b binding protein"/>
    <property type="match status" value="1"/>
</dbReference>
<organism evidence="2">
    <name type="scientific">Sarcopeltis skottsbergii</name>
    <name type="common">Red alga</name>
    <name type="synonym">Gigartina skottsbergii</name>
    <dbReference type="NCBI Taxonomy" id="2765380"/>
    <lineage>
        <taxon>Eukaryota</taxon>
        <taxon>Rhodophyta</taxon>
        <taxon>Florideophyceae</taxon>
        <taxon>Rhodymeniophycidae</taxon>
        <taxon>Gigartinales</taxon>
        <taxon>Gigartinaceae</taxon>
        <taxon>Sarcopeltis</taxon>
    </lineage>
</organism>
<feature type="transmembrane region" description="Helical" evidence="1">
    <location>
        <begin position="30"/>
        <end position="53"/>
    </location>
</feature>
<sequence length="56" mass="6504">MNFIDSKFNIVRNQWIWGFSVGAESWNGRLAMLSFTIIFLFELMFSVSTLKILGLI</sequence>
<keyword evidence="1" id="KW-0812">Transmembrane</keyword>
<protein>
    <submittedName>
        <fullName evidence="2">CAB/ELIP/HLIP superfamily protein</fullName>
    </submittedName>
</protein>
<keyword evidence="1" id="KW-1133">Transmembrane helix</keyword>
<evidence type="ECO:0000313" key="2">
    <source>
        <dbReference type="EMBL" id="QOS04515.1"/>
    </source>
</evidence>
<evidence type="ECO:0000256" key="1">
    <source>
        <dbReference type="SAM" id="Phobius"/>
    </source>
</evidence>
<gene>
    <name evidence="2" type="primary">ycf17</name>
</gene>